<organism evidence="1 2">
    <name type="scientific">Clostridium perfringens (strain 13 / Type A)</name>
    <dbReference type="NCBI Taxonomy" id="195102"/>
    <lineage>
        <taxon>Bacteria</taxon>
        <taxon>Bacillati</taxon>
        <taxon>Bacillota</taxon>
        <taxon>Clostridia</taxon>
        <taxon>Eubacteriales</taxon>
        <taxon>Clostridiaceae</taxon>
        <taxon>Clostridium</taxon>
    </lineage>
</organism>
<evidence type="ECO:0000313" key="2">
    <source>
        <dbReference type="Proteomes" id="UP000000818"/>
    </source>
</evidence>
<proteinExistence type="predicted"/>
<dbReference type="RefSeq" id="WP_011010273.1">
    <property type="nucleotide sequence ID" value="NC_003366.1"/>
</dbReference>
<dbReference type="EMBL" id="BA000016">
    <property type="protein sequence ID" value="BAB80841.1"/>
    <property type="molecule type" value="Genomic_DNA"/>
</dbReference>
<dbReference type="Proteomes" id="UP000000818">
    <property type="component" value="Chromosome"/>
</dbReference>
<protein>
    <submittedName>
        <fullName evidence="1">Uncharacterized protein</fullName>
    </submittedName>
</protein>
<accession>Q8XLA7</accession>
<gene>
    <name evidence="1" type="ordered locus">CPE1135</name>
</gene>
<sequence length="80" mass="9060">MNLRLMFERIIKRGYFPEGKENFGKKLDFMYGLNRLTDDDYAYLVGLLNPVPVVTPLPADHETSSVVVAPTETKVIESQA</sequence>
<dbReference type="HOGENOM" id="CLU_2583556_0_0_9"/>
<dbReference type="KEGG" id="cpe:CPE1135"/>
<dbReference type="STRING" id="195102.gene:10490398"/>
<reference evidence="1 2" key="1">
    <citation type="journal article" date="2002" name="Proc. Natl. Acad. Sci. U.S.A.">
        <title>Complete genome sequence of Clostridium perfringens, an anaerobic flesh-eater.</title>
        <authorList>
            <person name="Shimizu T."/>
            <person name="Ohtani K."/>
            <person name="Hirakawa H."/>
            <person name="Ohshima K."/>
            <person name="Yamashita A."/>
            <person name="Shiba T."/>
            <person name="Ogasawara N."/>
            <person name="Hattori M."/>
            <person name="Kuhara S."/>
            <person name="Hayashi H."/>
        </authorList>
    </citation>
    <scope>NUCLEOTIDE SEQUENCE [LARGE SCALE GENOMIC DNA]</scope>
    <source>
        <strain evidence="2">13 / Type A</strain>
    </source>
</reference>
<dbReference type="AlphaFoldDB" id="Q8XLA7"/>
<evidence type="ECO:0000313" key="1">
    <source>
        <dbReference type="EMBL" id="BAB80841.1"/>
    </source>
</evidence>
<name>Q8XLA7_CLOPE</name>